<accession>A0A0N0CF93</accession>
<evidence type="ECO:0000313" key="3">
    <source>
        <dbReference type="EMBL" id="SEE10121.1"/>
    </source>
</evidence>
<keyword evidence="1" id="KW-0812">Transmembrane</keyword>
<dbReference type="Proteomes" id="UP000037716">
    <property type="component" value="Unassembled WGS sequence"/>
</dbReference>
<reference evidence="2 4" key="1">
    <citation type="submission" date="2015-07" db="EMBL/GenBank/DDBJ databases">
        <title>Genome of Polaribacter dokdonenesis DSW-5, isolated from seawater off Dokdo in Korea.</title>
        <authorList>
            <person name="Yoon K."/>
            <person name="Song J.Y."/>
            <person name="Kim J.F."/>
        </authorList>
    </citation>
    <scope>NUCLEOTIDE SEQUENCE [LARGE SCALE GENOMIC DNA]</scope>
    <source>
        <strain evidence="2 4">DSW-5</strain>
    </source>
</reference>
<dbReference type="EMBL" id="FNUE01000001">
    <property type="protein sequence ID" value="SEE10121.1"/>
    <property type="molecule type" value="Genomic_DNA"/>
</dbReference>
<feature type="transmembrane region" description="Helical" evidence="1">
    <location>
        <begin position="49"/>
        <end position="68"/>
    </location>
</feature>
<keyword evidence="1" id="KW-0472">Membrane</keyword>
<sequence length="79" mass="9453">MASQYSTYTKPELEKKLKKQKTILIIQGVLVFLMIIFAVFSTVDRGMTFHTFLPLFFAPMFFAMYFEYNQIKKELRLRN</sequence>
<dbReference type="AlphaFoldDB" id="A0A0N0CF93"/>
<proteinExistence type="predicted"/>
<protein>
    <submittedName>
        <fullName evidence="2">Uncharacterized protein</fullName>
    </submittedName>
</protein>
<evidence type="ECO:0000256" key="1">
    <source>
        <dbReference type="SAM" id="Phobius"/>
    </source>
</evidence>
<evidence type="ECO:0000313" key="2">
    <source>
        <dbReference type="EMBL" id="KOY51497.1"/>
    </source>
</evidence>
<keyword evidence="5" id="KW-1185">Reference proteome</keyword>
<evidence type="ECO:0000313" key="5">
    <source>
        <dbReference type="Proteomes" id="UP000183071"/>
    </source>
</evidence>
<dbReference type="Proteomes" id="UP000183071">
    <property type="component" value="Unassembled WGS sequence"/>
</dbReference>
<name>A0A0N0CF93_9FLAO</name>
<dbReference type="RefSeq" id="WP_053973673.1">
    <property type="nucleotide sequence ID" value="NZ_FNUE01000001.1"/>
</dbReference>
<dbReference type="PATRIC" id="fig|1300348.6.peg.1057"/>
<dbReference type="EMBL" id="LGBR01000001">
    <property type="protein sequence ID" value="KOY51497.1"/>
    <property type="molecule type" value="Genomic_DNA"/>
</dbReference>
<reference evidence="3 5" key="2">
    <citation type="submission" date="2016-10" db="EMBL/GenBank/DDBJ databases">
        <authorList>
            <person name="Varghese N."/>
            <person name="Submissions S."/>
        </authorList>
    </citation>
    <scope>NUCLEOTIDE SEQUENCE [LARGE SCALE GENOMIC DNA]</scope>
    <source>
        <strain evidence="3 5">DSW-5</strain>
    </source>
</reference>
<comment type="caution">
    <text evidence="2">The sequence shown here is derived from an EMBL/GenBank/DDBJ whole genome shotgun (WGS) entry which is preliminary data.</text>
</comment>
<evidence type="ECO:0000313" key="4">
    <source>
        <dbReference type="Proteomes" id="UP000037716"/>
    </source>
</evidence>
<dbReference type="STRING" id="1300348.I602_1057"/>
<keyword evidence="1" id="KW-1133">Transmembrane helix</keyword>
<feature type="transmembrane region" description="Helical" evidence="1">
    <location>
        <begin position="23"/>
        <end position="43"/>
    </location>
</feature>
<organism evidence="2 4">
    <name type="scientific">Polaribacter dokdonensis DSW-5</name>
    <dbReference type="NCBI Taxonomy" id="1300348"/>
    <lineage>
        <taxon>Bacteria</taxon>
        <taxon>Pseudomonadati</taxon>
        <taxon>Bacteroidota</taxon>
        <taxon>Flavobacteriia</taxon>
        <taxon>Flavobacteriales</taxon>
        <taxon>Flavobacteriaceae</taxon>
    </lineage>
</organism>
<gene>
    <name evidence="2" type="ORF">I602_1057</name>
    <name evidence="3" type="ORF">SAMN05444353_0720</name>
</gene>